<feature type="domain" description="Peptidase M13 N-terminal" evidence="9">
    <location>
        <begin position="47"/>
        <end position="441"/>
    </location>
</feature>
<evidence type="ECO:0000256" key="2">
    <source>
        <dbReference type="ARBA" id="ARBA00007357"/>
    </source>
</evidence>
<gene>
    <name evidence="10" type="ORF">H2200_006133</name>
</gene>
<evidence type="ECO:0000256" key="5">
    <source>
        <dbReference type="ARBA" id="ARBA00022801"/>
    </source>
</evidence>
<evidence type="ECO:0000256" key="7">
    <source>
        <dbReference type="ARBA" id="ARBA00023049"/>
    </source>
</evidence>
<dbReference type="GO" id="GO:0005886">
    <property type="term" value="C:plasma membrane"/>
    <property type="evidence" value="ECO:0007669"/>
    <property type="project" value="TreeGrafter"/>
</dbReference>
<dbReference type="Pfam" id="PF05649">
    <property type="entry name" value="Peptidase_M13_N"/>
    <property type="match status" value="1"/>
</dbReference>
<dbReference type="GO" id="GO:0016485">
    <property type="term" value="P:protein processing"/>
    <property type="evidence" value="ECO:0007669"/>
    <property type="project" value="TreeGrafter"/>
</dbReference>
<dbReference type="PROSITE" id="PS51885">
    <property type="entry name" value="NEPRILYSIN"/>
    <property type="match status" value="1"/>
</dbReference>
<dbReference type="PANTHER" id="PTHR11733">
    <property type="entry name" value="ZINC METALLOPROTEASE FAMILY M13 NEPRILYSIN-RELATED"/>
    <property type="match status" value="1"/>
</dbReference>
<dbReference type="InterPro" id="IPR024079">
    <property type="entry name" value="MetalloPept_cat_dom_sf"/>
</dbReference>
<dbReference type="SUPFAM" id="SSF55486">
    <property type="entry name" value="Metalloproteases ('zincins'), catalytic domain"/>
    <property type="match status" value="1"/>
</dbReference>
<name>A0AA38XAZ3_9EURO</name>
<dbReference type="AlphaFoldDB" id="A0AA38XAZ3"/>
<dbReference type="InterPro" id="IPR000718">
    <property type="entry name" value="Peptidase_M13"/>
</dbReference>
<dbReference type="GO" id="GO:0046872">
    <property type="term" value="F:metal ion binding"/>
    <property type="evidence" value="ECO:0007669"/>
    <property type="project" value="UniProtKB-KW"/>
</dbReference>
<evidence type="ECO:0000256" key="3">
    <source>
        <dbReference type="ARBA" id="ARBA00022670"/>
    </source>
</evidence>
<evidence type="ECO:0000256" key="1">
    <source>
        <dbReference type="ARBA" id="ARBA00001947"/>
    </source>
</evidence>
<keyword evidence="11" id="KW-1185">Reference proteome</keyword>
<dbReference type="Proteomes" id="UP001172673">
    <property type="component" value="Unassembled WGS sequence"/>
</dbReference>
<keyword evidence="4" id="KW-0479">Metal-binding</keyword>
<protein>
    <recommendedName>
        <fullName evidence="12">Endothelin-converting enzyme 1</fullName>
    </recommendedName>
</protein>
<comment type="caution">
    <text evidence="10">The sequence shown here is derived from an EMBL/GenBank/DDBJ whole genome shotgun (WGS) entry which is preliminary data.</text>
</comment>
<dbReference type="InterPro" id="IPR018497">
    <property type="entry name" value="Peptidase_M13_C"/>
</dbReference>
<dbReference type="PANTHER" id="PTHR11733:SF167">
    <property type="entry name" value="FI17812P1-RELATED"/>
    <property type="match status" value="1"/>
</dbReference>
<evidence type="ECO:0008006" key="12">
    <source>
        <dbReference type="Google" id="ProtNLM"/>
    </source>
</evidence>
<feature type="domain" description="Peptidase M13 C-terminal" evidence="8">
    <location>
        <begin position="503"/>
        <end position="702"/>
    </location>
</feature>
<keyword evidence="3" id="KW-0645">Protease</keyword>
<keyword evidence="7" id="KW-0482">Metalloprotease</keyword>
<dbReference type="InterPro" id="IPR042089">
    <property type="entry name" value="Peptidase_M13_dom_2"/>
</dbReference>
<evidence type="ECO:0000259" key="9">
    <source>
        <dbReference type="Pfam" id="PF05649"/>
    </source>
</evidence>
<evidence type="ECO:0000256" key="4">
    <source>
        <dbReference type="ARBA" id="ARBA00022723"/>
    </source>
</evidence>
<comment type="cofactor">
    <cofactor evidence="1">
        <name>Zn(2+)</name>
        <dbReference type="ChEBI" id="CHEBI:29105"/>
    </cofactor>
</comment>
<organism evidence="10 11">
    <name type="scientific">Cladophialophora chaetospira</name>
    <dbReference type="NCBI Taxonomy" id="386627"/>
    <lineage>
        <taxon>Eukaryota</taxon>
        <taxon>Fungi</taxon>
        <taxon>Dikarya</taxon>
        <taxon>Ascomycota</taxon>
        <taxon>Pezizomycotina</taxon>
        <taxon>Eurotiomycetes</taxon>
        <taxon>Chaetothyriomycetidae</taxon>
        <taxon>Chaetothyriales</taxon>
        <taxon>Herpotrichiellaceae</taxon>
        <taxon>Cladophialophora</taxon>
    </lineage>
</organism>
<dbReference type="InterPro" id="IPR008753">
    <property type="entry name" value="Peptidase_M13_N"/>
</dbReference>
<dbReference type="GO" id="GO:0004222">
    <property type="term" value="F:metalloendopeptidase activity"/>
    <property type="evidence" value="ECO:0007669"/>
    <property type="project" value="InterPro"/>
</dbReference>
<dbReference type="Gene3D" id="1.10.1380.10">
    <property type="entry name" value="Neutral endopeptidase , domain2"/>
    <property type="match status" value="1"/>
</dbReference>
<dbReference type="Gene3D" id="3.40.390.10">
    <property type="entry name" value="Collagenase (Catalytic Domain)"/>
    <property type="match status" value="1"/>
</dbReference>
<evidence type="ECO:0000256" key="6">
    <source>
        <dbReference type="ARBA" id="ARBA00022833"/>
    </source>
</evidence>
<evidence type="ECO:0000259" key="8">
    <source>
        <dbReference type="Pfam" id="PF01431"/>
    </source>
</evidence>
<dbReference type="EMBL" id="JAPDRK010000008">
    <property type="protein sequence ID" value="KAJ9609805.1"/>
    <property type="molecule type" value="Genomic_DNA"/>
</dbReference>
<evidence type="ECO:0000313" key="11">
    <source>
        <dbReference type="Proteomes" id="UP001172673"/>
    </source>
</evidence>
<keyword evidence="5" id="KW-0378">Hydrolase</keyword>
<proteinExistence type="inferred from homology"/>
<keyword evidence="6" id="KW-0862">Zinc</keyword>
<accession>A0AA38XAZ3</accession>
<evidence type="ECO:0000313" key="10">
    <source>
        <dbReference type="EMBL" id="KAJ9609805.1"/>
    </source>
</evidence>
<dbReference type="PRINTS" id="PR00786">
    <property type="entry name" value="NEPRILYSIN"/>
</dbReference>
<reference evidence="10" key="1">
    <citation type="submission" date="2022-10" db="EMBL/GenBank/DDBJ databases">
        <title>Culturing micro-colonial fungi from biological soil crusts in the Mojave desert and describing Neophaeococcomyces mojavensis, and introducing the new genera and species Taxawa tesnikishii.</title>
        <authorList>
            <person name="Kurbessoian T."/>
            <person name="Stajich J.E."/>
        </authorList>
    </citation>
    <scope>NUCLEOTIDE SEQUENCE</scope>
    <source>
        <strain evidence="10">TK_41</strain>
    </source>
</reference>
<sequence>MSTTLNVYHGTDVQQDEAADICMTENCVHASSELLYNLHPDYKNIDPCTDFEELVCGGWRDRHDLRPDQGDAFTGTIMQENSQTLLRHILEAPYPAQSVHSPFSPRNLDAFGSSTDKENFEKLKDAYDACLNEDTIKQLGVAPLLDIINETSKHFSSGDVSSAVLFALKTGQSSLISAGTGADDKDPDTVVVSVSAPWSVGLPAKELYEDKKIVAKYQDTAAQVFAALQNHVSLQSADASALVELEGKIAAATPDAEDRNDVTKYYNPMSLKDADALAPELKLSEILKDLVPSKYKLDRVIVMAPKYLKDISKLLSDTPKETLHTYFLWKTIQAFSPYVEADAVTPILRLRNELSGQDPDTKPERWRKCVSHVDSGLGWILSRFFVEKAFSAEAKAFGDQIVSDIKDQFIETLKVTDWMDKEVIDLAISKVHNIVQKIGYPDKSPNILDPETLKNYYAPVTINSTTYFSNAISILRNEITQEWSALGKPVDRDQWDMTVPTVNAYYNPPGNEIVFPAGIMQFPVFDVNVPQYLSYGAFGSVSGHELSHAFDSTGRHYDQNGNFTDWWTEKTVENFKKRAECFVDQYANFTVDGPDDKPLHVNGRLTLGENIADAGGLGAAFKAWKKRAAEKPNQDLPGLDFFSQEQLFFVNYANWWCGKTRKETAIQRIYLDPHAPKFARILGTMANSRDFRESFQCKDKEPVCELW</sequence>
<comment type="similarity">
    <text evidence="2">Belongs to the peptidase M13 family.</text>
</comment>
<dbReference type="CDD" id="cd08662">
    <property type="entry name" value="M13"/>
    <property type="match status" value="1"/>
</dbReference>
<dbReference type="Pfam" id="PF01431">
    <property type="entry name" value="Peptidase_M13"/>
    <property type="match status" value="1"/>
</dbReference>